<comment type="caution">
    <text evidence="2">The sequence shown here is derived from an EMBL/GenBank/DDBJ whole genome shotgun (WGS) entry which is preliminary data.</text>
</comment>
<accession>A0A392N1L6</accession>
<dbReference type="InterPro" id="IPR025836">
    <property type="entry name" value="Zn_knuckle_CX2CX4HX4C"/>
</dbReference>
<dbReference type="PANTHER" id="PTHR31286">
    <property type="entry name" value="GLYCINE-RICH CELL WALL STRUCTURAL PROTEIN 1.8-LIKE"/>
    <property type="match status" value="1"/>
</dbReference>
<proteinExistence type="predicted"/>
<keyword evidence="3" id="KW-1185">Reference proteome</keyword>
<gene>
    <name evidence="2" type="ORF">A2U01_0014435</name>
</gene>
<evidence type="ECO:0000313" key="3">
    <source>
        <dbReference type="Proteomes" id="UP000265520"/>
    </source>
</evidence>
<dbReference type="PANTHER" id="PTHR31286:SF176">
    <property type="entry name" value="DUF4283 DOMAIN PROTEIN"/>
    <property type="match status" value="1"/>
</dbReference>
<evidence type="ECO:0000259" key="1">
    <source>
        <dbReference type="Pfam" id="PF14392"/>
    </source>
</evidence>
<dbReference type="EMBL" id="LXQA010025051">
    <property type="protein sequence ID" value="MCH93483.1"/>
    <property type="molecule type" value="Genomic_DNA"/>
</dbReference>
<sequence>METFSIPWPCLDLSPKQTGPEENINKESETLNINKAKKSFAQVVNNVRDIPLSQLPQACFKGDRLAISIPETDYLAGMEACKHNLHGRIIWPKGANPLNIGALKNKLTPLGKDLAKWGVQSIGKGFYEFSFSSLEDVRRVRSVASWSLNPGMLKLFAWTNDFNPRAQQNYSEQVWVRLYGLSQEYWRQNIIFAIASSIGIPLCTDSATTKPLMERTFGQFTRVLIDMDLTQTLRYKVLVERKGFAFFVDLEYENLPEFCSNCKIIGHHVGICKKLMPIDDAKIVKEQQDRRKVTNRRIFVPKPGNKGKEVIVEESREGNHDKSTEEVVIVNQPDGEVE</sequence>
<dbReference type="Pfam" id="PF14392">
    <property type="entry name" value="zf-CCHC_4"/>
    <property type="match status" value="1"/>
</dbReference>
<feature type="non-terminal residue" evidence="2">
    <location>
        <position position="338"/>
    </location>
</feature>
<name>A0A392N1L6_9FABA</name>
<feature type="domain" description="Zinc knuckle CX2CX4HX4C" evidence="1">
    <location>
        <begin position="228"/>
        <end position="274"/>
    </location>
</feature>
<organism evidence="2 3">
    <name type="scientific">Trifolium medium</name>
    <dbReference type="NCBI Taxonomy" id="97028"/>
    <lineage>
        <taxon>Eukaryota</taxon>
        <taxon>Viridiplantae</taxon>
        <taxon>Streptophyta</taxon>
        <taxon>Embryophyta</taxon>
        <taxon>Tracheophyta</taxon>
        <taxon>Spermatophyta</taxon>
        <taxon>Magnoliopsida</taxon>
        <taxon>eudicotyledons</taxon>
        <taxon>Gunneridae</taxon>
        <taxon>Pentapetalae</taxon>
        <taxon>rosids</taxon>
        <taxon>fabids</taxon>
        <taxon>Fabales</taxon>
        <taxon>Fabaceae</taxon>
        <taxon>Papilionoideae</taxon>
        <taxon>50 kb inversion clade</taxon>
        <taxon>NPAAA clade</taxon>
        <taxon>Hologalegina</taxon>
        <taxon>IRL clade</taxon>
        <taxon>Trifolieae</taxon>
        <taxon>Trifolium</taxon>
    </lineage>
</organism>
<evidence type="ECO:0000313" key="2">
    <source>
        <dbReference type="EMBL" id="MCH93483.1"/>
    </source>
</evidence>
<reference evidence="2 3" key="1">
    <citation type="journal article" date="2018" name="Front. Plant Sci.">
        <title>Red Clover (Trifolium pratense) and Zigzag Clover (T. medium) - A Picture of Genomic Similarities and Differences.</title>
        <authorList>
            <person name="Dluhosova J."/>
            <person name="Istvanek J."/>
            <person name="Nedelnik J."/>
            <person name="Repkova J."/>
        </authorList>
    </citation>
    <scope>NUCLEOTIDE SEQUENCE [LARGE SCALE GENOMIC DNA]</scope>
    <source>
        <strain evidence="3">cv. 10/8</strain>
        <tissue evidence="2">Leaf</tissue>
    </source>
</reference>
<dbReference type="Proteomes" id="UP000265520">
    <property type="component" value="Unassembled WGS sequence"/>
</dbReference>
<protein>
    <recommendedName>
        <fullName evidence="1">Zinc knuckle CX2CX4HX4C domain-containing protein</fullName>
    </recommendedName>
</protein>
<dbReference type="InterPro" id="IPR040256">
    <property type="entry name" value="At4g02000-like"/>
</dbReference>
<dbReference type="AlphaFoldDB" id="A0A392N1L6"/>